<name>A0A5B8JIR0_9ACTN</name>
<proteinExistence type="inferred from homology"/>
<evidence type="ECO:0000313" key="7">
    <source>
        <dbReference type="Proteomes" id="UP000320580"/>
    </source>
</evidence>
<evidence type="ECO:0000256" key="3">
    <source>
        <dbReference type="ARBA" id="ARBA00022448"/>
    </source>
</evidence>
<protein>
    <submittedName>
        <fullName evidence="6">ABC transporter substrate-binding protein</fullName>
    </submittedName>
</protein>
<dbReference type="KEGG" id="sqz:FQU76_32520"/>
<dbReference type="PIRSF" id="PIRSF002741">
    <property type="entry name" value="MppA"/>
    <property type="match status" value="1"/>
</dbReference>
<feature type="domain" description="Solute-binding protein family 5" evidence="5">
    <location>
        <begin position="64"/>
        <end position="423"/>
    </location>
</feature>
<dbReference type="InterPro" id="IPR030678">
    <property type="entry name" value="Peptide/Ni-bd"/>
</dbReference>
<keyword evidence="3" id="KW-0813">Transport</keyword>
<accession>A0A5B8JIR0</accession>
<dbReference type="CDD" id="cd08492">
    <property type="entry name" value="PBP2_NikA_DppA_OppA_like_15"/>
    <property type="match status" value="1"/>
</dbReference>
<dbReference type="GO" id="GO:0030313">
    <property type="term" value="C:cell envelope"/>
    <property type="evidence" value="ECO:0007669"/>
    <property type="project" value="UniProtKB-SubCell"/>
</dbReference>
<dbReference type="PANTHER" id="PTHR30290">
    <property type="entry name" value="PERIPLASMIC BINDING COMPONENT OF ABC TRANSPORTER"/>
    <property type="match status" value="1"/>
</dbReference>
<dbReference type="Proteomes" id="UP000320580">
    <property type="component" value="Chromosome"/>
</dbReference>
<dbReference type="GO" id="GO:0015833">
    <property type="term" value="P:peptide transport"/>
    <property type="evidence" value="ECO:0007669"/>
    <property type="project" value="TreeGrafter"/>
</dbReference>
<dbReference type="GO" id="GO:1904680">
    <property type="term" value="F:peptide transmembrane transporter activity"/>
    <property type="evidence" value="ECO:0007669"/>
    <property type="project" value="TreeGrafter"/>
</dbReference>
<comment type="similarity">
    <text evidence="2">Belongs to the bacterial solute-binding protein 5 family.</text>
</comment>
<organism evidence="6 7">
    <name type="scientific">Streptomyces qinzhouensis</name>
    <dbReference type="NCBI Taxonomy" id="2599401"/>
    <lineage>
        <taxon>Bacteria</taxon>
        <taxon>Bacillati</taxon>
        <taxon>Actinomycetota</taxon>
        <taxon>Actinomycetes</taxon>
        <taxon>Kitasatosporales</taxon>
        <taxon>Streptomycetaceae</taxon>
        <taxon>Streptomyces</taxon>
    </lineage>
</organism>
<reference evidence="6 7" key="1">
    <citation type="submission" date="2019-07" db="EMBL/GenBank/DDBJ databases">
        <authorList>
            <person name="Zhu P."/>
        </authorList>
    </citation>
    <scope>NUCLEOTIDE SEQUENCE [LARGE SCALE GENOMIC DNA]</scope>
    <source>
        <strain evidence="6 7">SSL-25</strain>
    </source>
</reference>
<sequence length="523" mass="57338">MVLATAVSGCGLSAGAARSADALVYAVETEPDCLDPQVSPLDATAALVRNTHDSLISMDRDGTFRPWLAERWARSADGLAYTFRLRPGVRFHDGARFDATAVRATLDHAVNPKTRSMYAGSLLEGYRRTVVVDELTARVELARPNAAFLQALSTAYLGIQSPRALAKPAGELCTRPVGSGPYELVSWSRKHSITLRRNPDYRWGPGTEGRGAPPRIAEITYLFVSEQSVRLGLLTSGQADAVDNVPPRNVAALRRSSGYEVHRTDNPGLPWTLFLNPNRGPLADIRVRRALTKAIRLTDLVDAVYHGQRIRAYGPLSPTTLHHAARPPWEHDPEEAGRLLDAAGWERRDGDGYRVKDGKRLSLFWPYIDFLARDGRDVMGQGIQAEARRAGIELRYTRLDPGQFATRAGSGDADVLAFSFTRAEPDILRHYFGSGKTAEKGGSNLFRVSDPVLDASLDRAIAGASGPTRAAAYERAQRRVLDRALAIPVYVPATTVGYVSGLRGLRWDPSGYPVFRDARREES</sequence>
<comment type="subcellular location">
    <subcellularLocation>
        <location evidence="1">Cell envelope</location>
    </subcellularLocation>
</comment>
<evidence type="ECO:0000313" key="6">
    <source>
        <dbReference type="EMBL" id="QDY81456.1"/>
    </source>
</evidence>
<keyword evidence="4" id="KW-0732">Signal</keyword>
<evidence type="ECO:0000259" key="5">
    <source>
        <dbReference type="Pfam" id="PF00496"/>
    </source>
</evidence>
<evidence type="ECO:0000256" key="1">
    <source>
        <dbReference type="ARBA" id="ARBA00004196"/>
    </source>
</evidence>
<keyword evidence="7" id="KW-1185">Reference proteome</keyword>
<evidence type="ECO:0000256" key="4">
    <source>
        <dbReference type="ARBA" id="ARBA00022729"/>
    </source>
</evidence>
<dbReference type="GO" id="GO:0043190">
    <property type="term" value="C:ATP-binding cassette (ABC) transporter complex"/>
    <property type="evidence" value="ECO:0007669"/>
    <property type="project" value="InterPro"/>
</dbReference>
<dbReference type="SUPFAM" id="SSF53850">
    <property type="entry name" value="Periplasmic binding protein-like II"/>
    <property type="match status" value="1"/>
</dbReference>
<dbReference type="PANTHER" id="PTHR30290:SF10">
    <property type="entry name" value="PERIPLASMIC OLIGOPEPTIDE-BINDING PROTEIN-RELATED"/>
    <property type="match status" value="1"/>
</dbReference>
<dbReference type="AlphaFoldDB" id="A0A5B8JIR0"/>
<gene>
    <name evidence="6" type="ORF">FQU76_32520</name>
</gene>
<evidence type="ECO:0000256" key="2">
    <source>
        <dbReference type="ARBA" id="ARBA00005695"/>
    </source>
</evidence>
<dbReference type="InterPro" id="IPR000914">
    <property type="entry name" value="SBP_5_dom"/>
</dbReference>
<dbReference type="GO" id="GO:0042597">
    <property type="term" value="C:periplasmic space"/>
    <property type="evidence" value="ECO:0007669"/>
    <property type="project" value="UniProtKB-ARBA"/>
</dbReference>
<dbReference type="OrthoDB" id="5240629at2"/>
<dbReference type="EMBL" id="CP042266">
    <property type="protein sequence ID" value="QDY81456.1"/>
    <property type="molecule type" value="Genomic_DNA"/>
</dbReference>
<dbReference type="InterPro" id="IPR039424">
    <property type="entry name" value="SBP_5"/>
</dbReference>
<dbReference type="Gene3D" id="3.10.105.10">
    <property type="entry name" value="Dipeptide-binding Protein, Domain 3"/>
    <property type="match status" value="1"/>
</dbReference>
<dbReference type="Gene3D" id="3.40.190.10">
    <property type="entry name" value="Periplasmic binding protein-like II"/>
    <property type="match status" value="1"/>
</dbReference>
<dbReference type="Pfam" id="PF00496">
    <property type="entry name" value="SBP_bac_5"/>
    <property type="match status" value="1"/>
</dbReference>